<organism evidence="1">
    <name type="scientific">Siphoviridae sp. ctxjx4</name>
    <dbReference type="NCBI Taxonomy" id="2826522"/>
    <lineage>
        <taxon>Viruses</taxon>
        <taxon>Duplodnaviria</taxon>
        <taxon>Heunggongvirae</taxon>
        <taxon>Uroviricota</taxon>
        <taxon>Caudoviricetes</taxon>
    </lineage>
</organism>
<proteinExistence type="predicted"/>
<sequence length="192" mass="20571">MAIMFGNGTVADYTGESAYIMKTESFVATGATVPTTTDASGWSAKYAAPDGKLYEKKNMKFYDAKGAIPETLTVGQTYFCSFDVLVDGAVIDIGASTFPGTYYAVGDTYARSATTGKDEEFQLIIPKAKVLSENTITMEAEGDPSVFNMNLRVLRPADGKMVRLVKYSLAGDGTDPTAVNTSIYHATDLKAE</sequence>
<evidence type="ECO:0000313" key="1">
    <source>
        <dbReference type="EMBL" id="DAD76340.1"/>
    </source>
</evidence>
<protein>
    <submittedName>
        <fullName evidence="1">Structural protein</fullName>
    </submittedName>
</protein>
<accession>A0A8S5M275</accession>
<name>A0A8S5M275_9CAUD</name>
<reference evidence="1" key="1">
    <citation type="journal article" date="2021" name="Proc. Natl. Acad. Sci. U.S.A.">
        <title>A Catalog of Tens of Thousands of Viruses from Human Metagenomes Reveals Hidden Associations with Chronic Diseases.</title>
        <authorList>
            <person name="Tisza M.J."/>
            <person name="Buck C.B."/>
        </authorList>
    </citation>
    <scope>NUCLEOTIDE SEQUENCE</scope>
    <source>
        <strain evidence="1">Ctxjx4</strain>
    </source>
</reference>
<dbReference type="EMBL" id="BK014799">
    <property type="protein sequence ID" value="DAD76340.1"/>
    <property type="molecule type" value="Genomic_DNA"/>
</dbReference>